<organism evidence="1 2">
    <name type="scientific">Athelia psychrophila</name>
    <dbReference type="NCBI Taxonomy" id="1759441"/>
    <lineage>
        <taxon>Eukaryota</taxon>
        <taxon>Fungi</taxon>
        <taxon>Dikarya</taxon>
        <taxon>Basidiomycota</taxon>
        <taxon>Agaricomycotina</taxon>
        <taxon>Agaricomycetes</taxon>
        <taxon>Agaricomycetidae</taxon>
        <taxon>Atheliales</taxon>
        <taxon>Atheliaceae</taxon>
        <taxon>Athelia</taxon>
    </lineage>
</organism>
<keyword evidence="2" id="KW-1185">Reference proteome</keyword>
<dbReference type="OrthoDB" id="435275at2759"/>
<evidence type="ECO:0000313" key="1">
    <source>
        <dbReference type="EMBL" id="KZP22575.1"/>
    </source>
</evidence>
<dbReference type="AlphaFoldDB" id="A0A166L4U0"/>
<dbReference type="STRING" id="436010.A0A166L4U0"/>
<reference evidence="1 2" key="1">
    <citation type="journal article" date="2016" name="Mol. Biol. Evol.">
        <title>Comparative Genomics of Early-Diverging Mushroom-Forming Fungi Provides Insights into the Origins of Lignocellulose Decay Capabilities.</title>
        <authorList>
            <person name="Nagy L.G."/>
            <person name="Riley R."/>
            <person name="Tritt A."/>
            <person name="Adam C."/>
            <person name="Daum C."/>
            <person name="Floudas D."/>
            <person name="Sun H."/>
            <person name="Yadav J.S."/>
            <person name="Pangilinan J."/>
            <person name="Larsson K.H."/>
            <person name="Matsuura K."/>
            <person name="Barry K."/>
            <person name="Labutti K."/>
            <person name="Kuo R."/>
            <person name="Ohm R.A."/>
            <person name="Bhattacharya S.S."/>
            <person name="Shirouzu T."/>
            <person name="Yoshinaga Y."/>
            <person name="Martin F.M."/>
            <person name="Grigoriev I.V."/>
            <person name="Hibbett D.S."/>
        </authorList>
    </citation>
    <scope>NUCLEOTIDE SEQUENCE [LARGE SCALE GENOMIC DNA]</scope>
    <source>
        <strain evidence="1 2">CBS 109695</strain>
    </source>
</reference>
<sequence length="195" mass="22127">MSIDIENLNRIVSGVWDKRLALVDLKHKFPTLGAKEDEELLHNKERIPKRIKTDSAFPGKLPSLKIRTNGDASPQTPAEVTISPRQRTITIQSQIERVMSRLKDRDHHWDDQIDVSSTRILFSNMIHAQYCIRGTHKDSSVEGDIGFQSGLHDLHGTLKDNSVEGDIGFLPRFSLLHGARNDSSFQQRDNLLINL</sequence>
<evidence type="ECO:0000313" key="2">
    <source>
        <dbReference type="Proteomes" id="UP000076532"/>
    </source>
</evidence>
<name>A0A166L4U0_9AGAM</name>
<accession>A0A166L4U0</accession>
<protein>
    <submittedName>
        <fullName evidence="1">Uncharacterized protein</fullName>
    </submittedName>
</protein>
<dbReference type="Proteomes" id="UP000076532">
    <property type="component" value="Unassembled WGS sequence"/>
</dbReference>
<dbReference type="EMBL" id="KV417538">
    <property type="protein sequence ID" value="KZP22575.1"/>
    <property type="molecule type" value="Genomic_DNA"/>
</dbReference>
<gene>
    <name evidence="1" type="ORF">FIBSPDRAFT_952694</name>
</gene>
<proteinExistence type="predicted"/>